<dbReference type="Proteomes" id="UP000191980">
    <property type="component" value="Unassembled WGS sequence"/>
</dbReference>
<dbReference type="GO" id="GO:0004803">
    <property type="term" value="F:transposase activity"/>
    <property type="evidence" value="ECO:0007669"/>
    <property type="project" value="InterPro"/>
</dbReference>
<reference evidence="1 2" key="1">
    <citation type="submission" date="2015-12" db="EMBL/GenBank/DDBJ databases">
        <authorList>
            <person name="Shamseldin A."/>
            <person name="Moawad H."/>
            <person name="Abd El-Rahim W.M."/>
            <person name="Sadowsky M.J."/>
        </authorList>
    </citation>
    <scope>NUCLEOTIDE SEQUENCE [LARGE SCALE GENOMIC DNA]</scope>
    <source>
        <strain evidence="1 2">WF1</strain>
    </source>
</reference>
<dbReference type="InterPro" id="IPR036515">
    <property type="entry name" value="Transposase_17_sf"/>
</dbReference>
<comment type="caution">
    <text evidence="1">The sequence shown here is derived from an EMBL/GenBank/DDBJ whole genome shotgun (WGS) entry which is preliminary data.</text>
</comment>
<dbReference type="EMBL" id="LPUF01000003">
    <property type="protein sequence ID" value="OQK15903.1"/>
    <property type="molecule type" value="Genomic_DNA"/>
</dbReference>
<evidence type="ECO:0000313" key="1">
    <source>
        <dbReference type="EMBL" id="OQK15903.1"/>
    </source>
</evidence>
<evidence type="ECO:0000313" key="2">
    <source>
        <dbReference type="Proteomes" id="UP000191980"/>
    </source>
</evidence>
<organism evidence="1 2">
    <name type="scientific">Methyloprofundus sedimenti</name>
    <dbReference type="NCBI Taxonomy" id="1420851"/>
    <lineage>
        <taxon>Bacteria</taxon>
        <taxon>Pseudomonadati</taxon>
        <taxon>Pseudomonadota</taxon>
        <taxon>Gammaproteobacteria</taxon>
        <taxon>Methylococcales</taxon>
        <taxon>Methylococcaceae</taxon>
        <taxon>Methyloprofundus</taxon>
    </lineage>
</organism>
<keyword evidence="2" id="KW-1185">Reference proteome</keyword>
<protein>
    <recommendedName>
        <fullName evidence="3">Transposase IS200-like domain-containing protein</fullName>
    </recommendedName>
</protein>
<dbReference type="STRING" id="1420851.AU255_17100"/>
<dbReference type="GO" id="GO:0003677">
    <property type="term" value="F:DNA binding"/>
    <property type="evidence" value="ECO:0007669"/>
    <property type="project" value="InterPro"/>
</dbReference>
<dbReference type="AlphaFoldDB" id="A0A1V8M3C6"/>
<name>A0A1V8M3C6_9GAMM</name>
<dbReference type="SUPFAM" id="SSF143422">
    <property type="entry name" value="Transposase IS200-like"/>
    <property type="match status" value="1"/>
</dbReference>
<proteinExistence type="predicted"/>
<gene>
    <name evidence="1" type="ORF">AU255_17100</name>
</gene>
<accession>A0A1V8M3C6</accession>
<dbReference type="GO" id="GO:0006313">
    <property type="term" value="P:DNA transposition"/>
    <property type="evidence" value="ECO:0007669"/>
    <property type="project" value="InterPro"/>
</dbReference>
<evidence type="ECO:0008006" key="3">
    <source>
        <dbReference type="Google" id="ProtNLM"/>
    </source>
</evidence>
<sequence length="123" mass="14010">MARLRQVTPVGVPQHILQRGNNRQVCFAREEDMKAYFNGLKKLFMKHQVDGHTWVMLTNYVYLLCIPGKRRLSVVWCNQSVAGLFVIIITIPTSVAARCGKVVLSLVWCKVSDTCLNCIVKWS</sequence>